<reference evidence="2" key="1">
    <citation type="submission" date="2021-10" db="EMBL/GenBank/DDBJ databases">
        <title>Novel species in genus Arthrobacter.</title>
        <authorList>
            <person name="Liu Y."/>
        </authorList>
    </citation>
    <scope>NUCLEOTIDE SEQUENCE</scope>
    <source>
        <strain evidence="2">Zg-Y453</strain>
    </source>
</reference>
<feature type="region of interest" description="Disordered" evidence="1">
    <location>
        <begin position="1"/>
        <end position="115"/>
    </location>
</feature>
<proteinExistence type="predicted"/>
<dbReference type="Proteomes" id="UP001139158">
    <property type="component" value="Unassembled WGS sequence"/>
</dbReference>
<feature type="compositionally biased region" description="Basic and acidic residues" evidence="1">
    <location>
        <begin position="98"/>
        <end position="108"/>
    </location>
</feature>
<sequence>MAVKRSFKDMLPPNKAQEPVAAPEPAPAPVQTPVQQEAQQPVQAPQPAAPAAAVETPAAPAVHAPAESGGVAAGSVQAAPPAAPAPAPTSASSSATDVKAEAPAESKDPSGPARPHYTQLLRKELRVFQDQAADLKMLTMHINSLKGGSGERGERITDNTLVRCAIDLLFQRKEELVGSTEAELREALNLPPRY</sequence>
<evidence type="ECO:0000313" key="2">
    <source>
        <dbReference type="EMBL" id="MCC3299321.1"/>
    </source>
</evidence>
<protein>
    <submittedName>
        <fullName evidence="2">Uncharacterized protein</fullName>
    </submittedName>
</protein>
<evidence type="ECO:0000313" key="3">
    <source>
        <dbReference type="Proteomes" id="UP001139158"/>
    </source>
</evidence>
<feature type="compositionally biased region" description="Low complexity" evidence="1">
    <location>
        <begin position="31"/>
        <end position="80"/>
    </location>
</feature>
<dbReference type="EMBL" id="JAJFZV010000018">
    <property type="protein sequence ID" value="MCC3299321.1"/>
    <property type="molecule type" value="Genomic_DNA"/>
</dbReference>
<dbReference type="AlphaFoldDB" id="A0A9X1SE66"/>
<name>A0A9X1SE66_9MICC</name>
<comment type="caution">
    <text evidence="2">The sequence shown here is derived from an EMBL/GenBank/DDBJ whole genome shotgun (WGS) entry which is preliminary data.</text>
</comment>
<organism evidence="2 3">
    <name type="scientific">Arthrobacter caoxuetaonis</name>
    <dbReference type="NCBI Taxonomy" id="2886935"/>
    <lineage>
        <taxon>Bacteria</taxon>
        <taxon>Bacillati</taxon>
        <taxon>Actinomycetota</taxon>
        <taxon>Actinomycetes</taxon>
        <taxon>Micrococcales</taxon>
        <taxon>Micrococcaceae</taxon>
        <taxon>Arthrobacter</taxon>
    </lineage>
</organism>
<evidence type="ECO:0000256" key="1">
    <source>
        <dbReference type="SAM" id="MobiDB-lite"/>
    </source>
</evidence>
<dbReference type="RefSeq" id="WP_227897308.1">
    <property type="nucleotide sequence ID" value="NZ_CP099467.1"/>
</dbReference>
<keyword evidence="3" id="KW-1185">Reference proteome</keyword>
<accession>A0A9X1SE66</accession>
<gene>
    <name evidence="2" type="ORF">LJ757_16135</name>
</gene>